<dbReference type="AlphaFoldDB" id="A0A7D9IGQ8"/>
<evidence type="ECO:0000313" key="2">
    <source>
        <dbReference type="Proteomes" id="UP001152795"/>
    </source>
</evidence>
<accession>A0A7D9IGQ8</accession>
<organism evidence="1 2">
    <name type="scientific">Paramuricea clavata</name>
    <name type="common">Red gorgonian</name>
    <name type="synonym">Violescent sea-whip</name>
    <dbReference type="NCBI Taxonomy" id="317549"/>
    <lineage>
        <taxon>Eukaryota</taxon>
        <taxon>Metazoa</taxon>
        <taxon>Cnidaria</taxon>
        <taxon>Anthozoa</taxon>
        <taxon>Octocorallia</taxon>
        <taxon>Malacalcyonacea</taxon>
        <taxon>Plexauridae</taxon>
        <taxon>Paramuricea</taxon>
    </lineage>
</organism>
<comment type="caution">
    <text evidence="1">The sequence shown here is derived from an EMBL/GenBank/DDBJ whole genome shotgun (WGS) entry which is preliminary data.</text>
</comment>
<keyword evidence="2" id="KW-1185">Reference proteome</keyword>
<evidence type="ECO:0000313" key="1">
    <source>
        <dbReference type="EMBL" id="CAB4005407.1"/>
    </source>
</evidence>
<protein>
    <submittedName>
        <fullName evidence="1">Uncharacterized protein</fullName>
    </submittedName>
</protein>
<dbReference type="EMBL" id="CACRXK020005188">
    <property type="protein sequence ID" value="CAB4005407.1"/>
    <property type="molecule type" value="Genomic_DNA"/>
</dbReference>
<gene>
    <name evidence="1" type="ORF">PACLA_8A068451</name>
</gene>
<dbReference type="Proteomes" id="UP001152795">
    <property type="component" value="Unassembled WGS sequence"/>
</dbReference>
<name>A0A7D9IGQ8_PARCT</name>
<sequence length="484" mass="56479">MGDETEDILEKVANLTERLHEDKDFRSTVATRLYELGYIEAQNVNNDGAGGNIPKFNTEQVHYLFVKAVNMSMTYTVDLRKDDPLLMQKLKKLLVDTLPSYIRKRQIEHYLKNTLPDRSIQNNLKSPLDFLKEGCIKPSATQTFFIQLIECQFHMKWNTTTAEAGISGRPVPFNYYEFCNEEKKIWPRTELKSLNNRVRRTHVLVQLFQMPVAVLSQELSSDDLCPSVYIRTDKKKWKNWNPTSKKFGETINLGEGTNPFPWMNNSIRNYILDQAQIIPDADCKACLDRYTLYWAVIHDSDFQTGDKLKLNNIGRTQVYVGKANKGINGRWLLGHCKNMMECLKDVRRMKKVGAYQPLKDVQLVEARLVLAKLRANEKSALFVMKTFDHDIEEATNAFNLAQETYDAEEIPQNKRRLDKAKEDLEIAEKKAEKDLIEAESRNIQGMRIRKFKRKESNYIIQDEICRVRPRWQPLDMRYGMNSRK</sequence>
<proteinExistence type="predicted"/>
<reference evidence="1" key="1">
    <citation type="submission" date="2020-04" db="EMBL/GenBank/DDBJ databases">
        <authorList>
            <person name="Alioto T."/>
            <person name="Alioto T."/>
            <person name="Gomez Garrido J."/>
        </authorList>
    </citation>
    <scope>NUCLEOTIDE SEQUENCE</scope>
    <source>
        <strain evidence="1">A484AB</strain>
    </source>
</reference>